<gene>
    <name evidence="8" type="ORF">METZ01_LOCUS106485</name>
</gene>
<dbReference type="NCBIfam" id="NF004612">
    <property type="entry name" value="PRK05943.1"/>
    <property type="match status" value="1"/>
</dbReference>
<dbReference type="InterPro" id="IPR029751">
    <property type="entry name" value="Ribosomal_L25_dom"/>
</dbReference>
<dbReference type="InterPro" id="IPR001021">
    <property type="entry name" value="Ribosomal_bL25_long"/>
</dbReference>
<protein>
    <submittedName>
        <fullName evidence="8">Uncharacterized protein</fullName>
    </submittedName>
</protein>
<dbReference type="HAMAP" id="MF_01334">
    <property type="entry name" value="Ribosomal_bL25_CTC"/>
    <property type="match status" value="1"/>
</dbReference>
<dbReference type="PANTHER" id="PTHR33284:SF1">
    <property type="entry name" value="RIBOSOMAL PROTEIN L25_GLN-TRNA SYNTHETASE, ANTI-CODON-BINDING DOMAIN-CONTAINING PROTEIN"/>
    <property type="match status" value="1"/>
</dbReference>
<evidence type="ECO:0000259" key="6">
    <source>
        <dbReference type="Pfam" id="PF01386"/>
    </source>
</evidence>
<dbReference type="Pfam" id="PF01386">
    <property type="entry name" value="Ribosomal_L25p"/>
    <property type="match status" value="1"/>
</dbReference>
<dbReference type="Gene3D" id="2.170.120.20">
    <property type="entry name" value="Ribosomal protein L25, beta domain"/>
    <property type="match status" value="1"/>
</dbReference>
<dbReference type="InterPro" id="IPR020930">
    <property type="entry name" value="Ribosomal_uL5_bac-type"/>
</dbReference>
<dbReference type="InterPro" id="IPR011035">
    <property type="entry name" value="Ribosomal_bL25/Gln-tRNA_synth"/>
</dbReference>
<feature type="domain" description="Large ribosomal subunit protein bL25 beta" evidence="7">
    <location>
        <begin position="115"/>
        <end position="206"/>
    </location>
</feature>
<keyword evidence="1" id="KW-0699">rRNA-binding</keyword>
<dbReference type="InterPro" id="IPR020057">
    <property type="entry name" value="Ribosomal_bL25_b-dom"/>
</dbReference>
<dbReference type="NCBIfam" id="NF004128">
    <property type="entry name" value="PRK05618.1-2"/>
    <property type="match status" value="1"/>
</dbReference>
<evidence type="ECO:0000256" key="3">
    <source>
        <dbReference type="ARBA" id="ARBA00022980"/>
    </source>
</evidence>
<dbReference type="InterPro" id="IPR037121">
    <property type="entry name" value="Ribosomal_bL25_C"/>
</dbReference>
<reference evidence="8" key="1">
    <citation type="submission" date="2018-05" db="EMBL/GenBank/DDBJ databases">
        <authorList>
            <person name="Lanie J.A."/>
            <person name="Ng W.-L."/>
            <person name="Kazmierczak K.M."/>
            <person name="Andrzejewski T.M."/>
            <person name="Davidsen T.M."/>
            <person name="Wayne K.J."/>
            <person name="Tettelin H."/>
            <person name="Glass J.I."/>
            <person name="Rusch D."/>
            <person name="Podicherti R."/>
            <person name="Tsui H.-C.T."/>
            <person name="Winkler M.E."/>
        </authorList>
    </citation>
    <scope>NUCLEOTIDE SEQUENCE</scope>
</reference>
<evidence type="ECO:0000259" key="7">
    <source>
        <dbReference type="Pfam" id="PF14693"/>
    </source>
</evidence>
<evidence type="ECO:0000256" key="1">
    <source>
        <dbReference type="ARBA" id="ARBA00022730"/>
    </source>
</evidence>
<dbReference type="Pfam" id="PF14693">
    <property type="entry name" value="Ribosomal_TL5_C"/>
    <property type="match status" value="1"/>
</dbReference>
<name>A0A381WMW5_9ZZZZ</name>
<proteinExistence type="inferred from homology"/>
<sequence length="245" mass="26534">MQATMAEQEGEDKMSANFELNATTREVKGTTASRKLRRSGQVPAVVYGAGKKNQRLLLDSNEISYSLGIQAFHSAIVSLNTESGAEQVILREVQMHPHRPLVMHVDFQRVKATEKLHMNVPLHFDGADDAPGVKVDGGILSYLMTEFDITCLPKDLPEYIAIDVSNLGINESIHLSEVTLPEGVEFTATAVHEGDDPTIATITPPKIIEEEEVVEEGDEALGEEAEDAGEEGAAEPTDSGVEPAK</sequence>
<evidence type="ECO:0000256" key="5">
    <source>
        <dbReference type="SAM" id="MobiDB-lite"/>
    </source>
</evidence>
<feature type="domain" description="Large ribosomal subunit protein bL25 L25" evidence="6">
    <location>
        <begin position="20"/>
        <end position="107"/>
    </location>
</feature>
<dbReference type="NCBIfam" id="NF004130">
    <property type="entry name" value="PRK05618.1-5"/>
    <property type="match status" value="1"/>
</dbReference>
<evidence type="ECO:0000256" key="4">
    <source>
        <dbReference type="ARBA" id="ARBA00023274"/>
    </source>
</evidence>
<dbReference type="CDD" id="cd00495">
    <property type="entry name" value="Ribosomal_L25_TL5_CTC"/>
    <property type="match status" value="1"/>
</dbReference>
<evidence type="ECO:0000256" key="2">
    <source>
        <dbReference type="ARBA" id="ARBA00022884"/>
    </source>
</evidence>
<dbReference type="SUPFAM" id="SSF50715">
    <property type="entry name" value="Ribosomal protein L25-like"/>
    <property type="match status" value="1"/>
</dbReference>
<dbReference type="InterPro" id="IPR020056">
    <property type="entry name" value="Rbsml_bL25/Gln-tRNA_synth_N"/>
</dbReference>
<feature type="region of interest" description="Disordered" evidence="5">
    <location>
        <begin position="1"/>
        <end position="35"/>
    </location>
</feature>
<organism evidence="8">
    <name type="scientific">marine metagenome</name>
    <dbReference type="NCBI Taxonomy" id="408172"/>
    <lineage>
        <taxon>unclassified sequences</taxon>
        <taxon>metagenomes</taxon>
        <taxon>ecological metagenomes</taxon>
    </lineage>
</organism>
<feature type="compositionally biased region" description="Acidic residues" evidence="5">
    <location>
        <begin position="211"/>
        <end position="233"/>
    </location>
</feature>
<dbReference type="GO" id="GO:0003735">
    <property type="term" value="F:structural constituent of ribosome"/>
    <property type="evidence" value="ECO:0007669"/>
    <property type="project" value="InterPro"/>
</dbReference>
<dbReference type="EMBL" id="UINC01012259">
    <property type="protein sequence ID" value="SVA53631.1"/>
    <property type="molecule type" value="Genomic_DNA"/>
</dbReference>
<evidence type="ECO:0000313" key="8">
    <source>
        <dbReference type="EMBL" id="SVA53631.1"/>
    </source>
</evidence>
<dbReference type="GO" id="GO:0022625">
    <property type="term" value="C:cytosolic large ribosomal subunit"/>
    <property type="evidence" value="ECO:0007669"/>
    <property type="project" value="TreeGrafter"/>
</dbReference>
<keyword evidence="2" id="KW-0694">RNA-binding</keyword>
<feature type="region of interest" description="Disordered" evidence="5">
    <location>
        <begin position="211"/>
        <end position="245"/>
    </location>
</feature>
<dbReference type="Gene3D" id="2.40.240.10">
    <property type="entry name" value="Ribosomal Protein L25, Chain P"/>
    <property type="match status" value="1"/>
</dbReference>
<dbReference type="NCBIfam" id="TIGR00731">
    <property type="entry name" value="bL25_bact_ctc"/>
    <property type="match status" value="1"/>
</dbReference>
<keyword evidence="4" id="KW-0687">Ribonucleoprotein</keyword>
<dbReference type="GO" id="GO:0006412">
    <property type="term" value="P:translation"/>
    <property type="evidence" value="ECO:0007669"/>
    <property type="project" value="InterPro"/>
</dbReference>
<accession>A0A381WMW5</accession>
<dbReference type="PANTHER" id="PTHR33284">
    <property type="entry name" value="RIBOSOMAL PROTEIN L25/GLN-TRNA SYNTHETASE, ANTI-CODON-BINDING DOMAIN-CONTAINING PROTEIN"/>
    <property type="match status" value="1"/>
</dbReference>
<dbReference type="GO" id="GO:0008097">
    <property type="term" value="F:5S rRNA binding"/>
    <property type="evidence" value="ECO:0007669"/>
    <property type="project" value="InterPro"/>
</dbReference>
<dbReference type="AlphaFoldDB" id="A0A381WMW5"/>
<keyword evidence="3" id="KW-0689">Ribosomal protein</keyword>